<proteinExistence type="predicted"/>
<protein>
    <submittedName>
        <fullName evidence="1">Uncharacterized protein</fullName>
    </submittedName>
</protein>
<sequence length="39" mass="4527">MPIEAIASLVFGKSIVYPQIDIEPVFNCYHQQHRELNLI</sequence>
<accession>A0A6J4L4Y3</accession>
<dbReference type="AlphaFoldDB" id="A0A6J4L4Y3"/>
<reference evidence="1" key="1">
    <citation type="submission" date="2020-02" db="EMBL/GenBank/DDBJ databases">
        <authorList>
            <person name="Meier V. D."/>
        </authorList>
    </citation>
    <scope>NUCLEOTIDE SEQUENCE</scope>
    <source>
        <strain evidence="1">AVDCRST_MAG84</strain>
    </source>
</reference>
<name>A0A6J4L4Y3_9CYAN</name>
<gene>
    <name evidence="1" type="ORF">AVDCRST_MAG84-1476</name>
</gene>
<organism evidence="1">
    <name type="scientific">uncultured Microcoleus sp</name>
    <dbReference type="NCBI Taxonomy" id="259945"/>
    <lineage>
        <taxon>Bacteria</taxon>
        <taxon>Bacillati</taxon>
        <taxon>Cyanobacteriota</taxon>
        <taxon>Cyanophyceae</taxon>
        <taxon>Oscillatoriophycideae</taxon>
        <taxon>Oscillatoriales</taxon>
        <taxon>Microcoleaceae</taxon>
        <taxon>Microcoleus</taxon>
        <taxon>environmental samples</taxon>
    </lineage>
</organism>
<dbReference type="EMBL" id="CADCTZ010000230">
    <property type="protein sequence ID" value="CAA9323065.1"/>
    <property type="molecule type" value="Genomic_DNA"/>
</dbReference>
<evidence type="ECO:0000313" key="1">
    <source>
        <dbReference type="EMBL" id="CAA9323065.1"/>
    </source>
</evidence>